<dbReference type="InterPro" id="IPR011032">
    <property type="entry name" value="GroES-like_sf"/>
</dbReference>
<dbReference type="InterPro" id="IPR020843">
    <property type="entry name" value="ER"/>
</dbReference>
<reference evidence="4 5" key="1">
    <citation type="submission" date="2019-06" db="EMBL/GenBank/DDBJ databases">
        <title>Sequencing the genomes of 1000 actinobacteria strains.</title>
        <authorList>
            <person name="Klenk H.-P."/>
        </authorList>
    </citation>
    <scope>NUCLEOTIDE SEQUENCE [LARGE SCALE GENOMIC DNA]</scope>
    <source>
        <strain evidence="4 5">DSM 45679</strain>
    </source>
</reference>
<keyword evidence="1" id="KW-0521">NADP</keyword>
<gene>
    <name evidence="4" type="ORF">FB471_3223</name>
</gene>
<feature type="domain" description="Enoyl reductase (ER)" evidence="3">
    <location>
        <begin position="18"/>
        <end position="335"/>
    </location>
</feature>
<evidence type="ECO:0000256" key="2">
    <source>
        <dbReference type="ARBA" id="ARBA00023002"/>
    </source>
</evidence>
<dbReference type="Proteomes" id="UP000320876">
    <property type="component" value="Unassembled WGS sequence"/>
</dbReference>
<dbReference type="InterPro" id="IPR013149">
    <property type="entry name" value="ADH-like_C"/>
</dbReference>
<dbReference type="SMART" id="SM00829">
    <property type="entry name" value="PKS_ER"/>
    <property type="match status" value="1"/>
</dbReference>
<sequence length="337" mass="34996">MHAIRQHAFGPAENLRYEEVEDLRYEEVEDPRPGPGEVRVAVSAAGVHVVDTTIRRGDSGGPFAPPELPMTPGREVAGVVDELGAGADGDWLGRRVVVHLGQANGGYAERAVARAESLHALPDGVDEAAAVAMIGTGRTAIGILHVAQLTADDVVLVPAAAGGIGNLLVQEARNLGATVVGLAGGAEKVARVGELGATFSADYIDHDWPERVREWLGGREVTAVLDGVGGRAGRAGFDLLGAGGRIIMFGWAPGQEPVEISTTDLFSRGLTASVALGPRLWQRRPGGLRGLEEESLAALGGGRLTPLVNEPFALAEAAAAHTALESRRTTGKVVLKP</sequence>
<dbReference type="InterPro" id="IPR013154">
    <property type="entry name" value="ADH-like_N"/>
</dbReference>
<dbReference type="Pfam" id="PF08240">
    <property type="entry name" value="ADH_N"/>
    <property type="match status" value="1"/>
</dbReference>
<dbReference type="CDD" id="cd08244">
    <property type="entry name" value="MDR_enoyl_red"/>
    <property type="match status" value="1"/>
</dbReference>
<dbReference type="PROSITE" id="PS01162">
    <property type="entry name" value="QOR_ZETA_CRYSTAL"/>
    <property type="match status" value="1"/>
</dbReference>
<dbReference type="SUPFAM" id="SSF50129">
    <property type="entry name" value="GroES-like"/>
    <property type="match status" value="1"/>
</dbReference>
<evidence type="ECO:0000259" key="3">
    <source>
        <dbReference type="SMART" id="SM00829"/>
    </source>
</evidence>
<dbReference type="Gene3D" id="3.90.180.10">
    <property type="entry name" value="Medium-chain alcohol dehydrogenases, catalytic domain"/>
    <property type="match status" value="1"/>
</dbReference>
<accession>A0A542DK43</accession>
<dbReference type="GO" id="GO:0008270">
    <property type="term" value="F:zinc ion binding"/>
    <property type="evidence" value="ECO:0007669"/>
    <property type="project" value="InterPro"/>
</dbReference>
<dbReference type="InterPro" id="IPR002364">
    <property type="entry name" value="Quin_OxRdtase/zeta-crystal_CS"/>
</dbReference>
<dbReference type="AlphaFoldDB" id="A0A542DK43"/>
<dbReference type="PANTHER" id="PTHR48106">
    <property type="entry name" value="QUINONE OXIDOREDUCTASE PIG3-RELATED"/>
    <property type="match status" value="1"/>
</dbReference>
<protein>
    <submittedName>
        <fullName evidence="4">NADPH2:quinone reductase</fullName>
    </submittedName>
</protein>
<evidence type="ECO:0000313" key="5">
    <source>
        <dbReference type="Proteomes" id="UP000320876"/>
    </source>
</evidence>
<keyword evidence="5" id="KW-1185">Reference proteome</keyword>
<comment type="caution">
    <text evidence="4">The sequence shown here is derived from an EMBL/GenBank/DDBJ whole genome shotgun (WGS) entry which is preliminary data.</text>
</comment>
<dbReference type="OrthoDB" id="5195079at2"/>
<evidence type="ECO:0000256" key="1">
    <source>
        <dbReference type="ARBA" id="ARBA00022857"/>
    </source>
</evidence>
<proteinExistence type="predicted"/>
<dbReference type="SUPFAM" id="SSF51735">
    <property type="entry name" value="NAD(P)-binding Rossmann-fold domains"/>
    <property type="match status" value="1"/>
</dbReference>
<dbReference type="EMBL" id="VFML01000001">
    <property type="protein sequence ID" value="TQJ03462.1"/>
    <property type="molecule type" value="Genomic_DNA"/>
</dbReference>
<dbReference type="InterPro" id="IPR036291">
    <property type="entry name" value="NAD(P)-bd_dom_sf"/>
</dbReference>
<dbReference type="Gene3D" id="3.40.50.720">
    <property type="entry name" value="NAD(P)-binding Rossmann-like Domain"/>
    <property type="match status" value="1"/>
</dbReference>
<keyword evidence="2" id="KW-0560">Oxidoreductase</keyword>
<dbReference type="GO" id="GO:0016651">
    <property type="term" value="F:oxidoreductase activity, acting on NAD(P)H"/>
    <property type="evidence" value="ECO:0007669"/>
    <property type="project" value="TreeGrafter"/>
</dbReference>
<dbReference type="GO" id="GO:0070402">
    <property type="term" value="F:NADPH binding"/>
    <property type="evidence" value="ECO:0007669"/>
    <property type="project" value="TreeGrafter"/>
</dbReference>
<name>A0A542DK43_AMYCI</name>
<dbReference type="Pfam" id="PF00107">
    <property type="entry name" value="ADH_zinc_N"/>
    <property type="match status" value="1"/>
</dbReference>
<evidence type="ECO:0000313" key="4">
    <source>
        <dbReference type="EMBL" id="TQJ03462.1"/>
    </source>
</evidence>
<dbReference type="RefSeq" id="WP_141999202.1">
    <property type="nucleotide sequence ID" value="NZ_VFML01000001.1"/>
</dbReference>
<organism evidence="4 5">
    <name type="scientific">Amycolatopsis cihanbeyliensis</name>
    <dbReference type="NCBI Taxonomy" id="1128664"/>
    <lineage>
        <taxon>Bacteria</taxon>
        <taxon>Bacillati</taxon>
        <taxon>Actinomycetota</taxon>
        <taxon>Actinomycetes</taxon>
        <taxon>Pseudonocardiales</taxon>
        <taxon>Pseudonocardiaceae</taxon>
        <taxon>Amycolatopsis</taxon>
    </lineage>
</organism>